<dbReference type="InterPro" id="IPR050142">
    <property type="entry name" value="MADS-box/MEF2_TF"/>
</dbReference>
<dbReference type="GO" id="GO:0046983">
    <property type="term" value="F:protein dimerization activity"/>
    <property type="evidence" value="ECO:0007669"/>
    <property type="project" value="InterPro"/>
</dbReference>
<evidence type="ECO:0000256" key="7">
    <source>
        <dbReference type="SAM" id="MobiDB-lite"/>
    </source>
</evidence>
<keyword evidence="6" id="KW-0175">Coiled coil</keyword>
<dbReference type="Gene3D" id="3.40.1810.10">
    <property type="entry name" value="Transcription factor, MADS-box"/>
    <property type="match status" value="1"/>
</dbReference>
<proteinExistence type="predicted"/>
<dbReference type="SUPFAM" id="SSF55455">
    <property type="entry name" value="SRF-like"/>
    <property type="match status" value="1"/>
</dbReference>
<reference evidence="11" key="1">
    <citation type="submission" date="2025-08" db="UniProtKB">
        <authorList>
            <consortium name="RefSeq"/>
        </authorList>
    </citation>
    <scope>IDENTIFICATION</scope>
    <source>
        <tissue evidence="11">Young leaves</tissue>
    </source>
</reference>
<comment type="subcellular location">
    <subcellularLocation>
        <location evidence="1">Nucleus</location>
    </subcellularLocation>
</comment>
<dbReference type="GeneID" id="111452570"/>
<keyword evidence="10" id="KW-1185">Reference proteome</keyword>
<evidence type="ECO:0000313" key="11">
    <source>
        <dbReference type="RefSeq" id="XP_022949125.1"/>
    </source>
</evidence>
<dbReference type="InterPro" id="IPR002487">
    <property type="entry name" value="TF_Kbox"/>
</dbReference>
<dbReference type="KEGG" id="cmos:111452570"/>
<organism evidence="10 11">
    <name type="scientific">Cucurbita moschata</name>
    <name type="common">Winter crookneck squash</name>
    <name type="synonym">Cucurbita pepo var. moschata</name>
    <dbReference type="NCBI Taxonomy" id="3662"/>
    <lineage>
        <taxon>Eukaryota</taxon>
        <taxon>Viridiplantae</taxon>
        <taxon>Streptophyta</taxon>
        <taxon>Embryophyta</taxon>
        <taxon>Tracheophyta</taxon>
        <taxon>Spermatophyta</taxon>
        <taxon>Magnoliopsida</taxon>
        <taxon>eudicotyledons</taxon>
        <taxon>Gunneridae</taxon>
        <taxon>Pentapetalae</taxon>
        <taxon>rosids</taxon>
        <taxon>fabids</taxon>
        <taxon>Cucurbitales</taxon>
        <taxon>Cucurbitaceae</taxon>
        <taxon>Cucurbiteae</taxon>
        <taxon>Cucurbita</taxon>
    </lineage>
</organism>
<evidence type="ECO:0000259" key="8">
    <source>
        <dbReference type="PROSITE" id="PS50066"/>
    </source>
</evidence>
<feature type="coiled-coil region" evidence="6">
    <location>
        <begin position="123"/>
        <end position="182"/>
    </location>
</feature>
<feature type="domain" description="MADS-box" evidence="8">
    <location>
        <begin position="1"/>
        <end position="61"/>
    </location>
</feature>
<dbReference type="Pfam" id="PF00319">
    <property type="entry name" value="SRF-TF"/>
    <property type="match status" value="1"/>
</dbReference>
<keyword evidence="5" id="KW-0539">Nucleus</keyword>
<accession>A0A6J1GBW9</accession>
<dbReference type="InterPro" id="IPR033896">
    <property type="entry name" value="MEF2-like_N"/>
</dbReference>
<protein>
    <submittedName>
        <fullName evidence="11">Truncated transcription factor CAULIFLOWER A-like</fullName>
    </submittedName>
</protein>
<evidence type="ECO:0000256" key="2">
    <source>
        <dbReference type="ARBA" id="ARBA00023015"/>
    </source>
</evidence>
<dbReference type="PRINTS" id="PR00404">
    <property type="entry name" value="MADSDOMAIN"/>
</dbReference>
<gene>
    <name evidence="11" type="primary">LOC111452570</name>
</gene>
<keyword evidence="4" id="KW-0804">Transcription</keyword>
<dbReference type="GO" id="GO:0003700">
    <property type="term" value="F:DNA-binding transcription factor activity"/>
    <property type="evidence" value="ECO:0007669"/>
    <property type="project" value="InterPro"/>
</dbReference>
<dbReference type="GO" id="GO:0000977">
    <property type="term" value="F:RNA polymerase II transcription regulatory region sequence-specific DNA binding"/>
    <property type="evidence" value="ECO:0007669"/>
    <property type="project" value="InterPro"/>
</dbReference>
<feature type="region of interest" description="Disordered" evidence="7">
    <location>
        <begin position="209"/>
        <end position="235"/>
    </location>
</feature>
<evidence type="ECO:0000256" key="3">
    <source>
        <dbReference type="ARBA" id="ARBA00023125"/>
    </source>
</evidence>
<dbReference type="PROSITE" id="PS00350">
    <property type="entry name" value="MADS_BOX_1"/>
    <property type="match status" value="1"/>
</dbReference>
<dbReference type="RefSeq" id="XP_022949125.1">
    <property type="nucleotide sequence ID" value="XM_023093357.1"/>
</dbReference>
<dbReference type="FunFam" id="3.40.1810.10:FF:000003">
    <property type="entry name" value="MADS-box transcription factor MADS-MC"/>
    <property type="match status" value="1"/>
</dbReference>
<evidence type="ECO:0000256" key="5">
    <source>
        <dbReference type="ARBA" id="ARBA00023242"/>
    </source>
</evidence>
<dbReference type="SMART" id="SM00432">
    <property type="entry name" value="MADS"/>
    <property type="match status" value="1"/>
</dbReference>
<keyword evidence="2" id="KW-0805">Transcription regulation</keyword>
<feature type="domain" description="K-box" evidence="9">
    <location>
        <begin position="89"/>
        <end position="179"/>
    </location>
</feature>
<evidence type="ECO:0000313" key="10">
    <source>
        <dbReference type="Proteomes" id="UP000504609"/>
    </source>
</evidence>
<dbReference type="Pfam" id="PF01486">
    <property type="entry name" value="K-box"/>
    <property type="match status" value="1"/>
</dbReference>
<dbReference type="GO" id="GO:0045944">
    <property type="term" value="P:positive regulation of transcription by RNA polymerase II"/>
    <property type="evidence" value="ECO:0007669"/>
    <property type="project" value="InterPro"/>
</dbReference>
<evidence type="ECO:0000259" key="9">
    <source>
        <dbReference type="PROSITE" id="PS51297"/>
    </source>
</evidence>
<name>A0A6J1GBW9_CUCMO</name>
<dbReference type="GO" id="GO:0005634">
    <property type="term" value="C:nucleus"/>
    <property type="evidence" value="ECO:0007669"/>
    <property type="project" value="UniProtKB-SubCell"/>
</dbReference>
<dbReference type="Proteomes" id="UP000504609">
    <property type="component" value="Unplaced"/>
</dbReference>
<dbReference type="AlphaFoldDB" id="A0A6J1GBW9"/>
<sequence>MGRGRVQLKRIENKISRQVTFSKRRAGLLKKAHEISVLCDADVALIVFSTKGKLFEYSTHASMEKILEKYERCSYAERPLATNADSDLQVSWCEEYPKIAARMEIIQKNIRHYLGEELEPLNLRELQSLEQQLDSSLKRIRARKNQLMQESISLLHKKERELQEENRQLANKVKENEKALVERGHCELPNLAPYQPILAMPPPIPSLSIGANFNDGRGSTGSDEDETRPTNTNIQIPAWMLSHVTESHRN</sequence>
<dbReference type="CDD" id="cd00265">
    <property type="entry name" value="MADS_MEF2_like"/>
    <property type="match status" value="1"/>
</dbReference>
<dbReference type="PROSITE" id="PS50066">
    <property type="entry name" value="MADS_BOX_2"/>
    <property type="match status" value="1"/>
</dbReference>
<dbReference type="InterPro" id="IPR036879">
    <property type="entry name" value="TF_MADSbox_sf"/>
</dbReference>
<dbReference type="PANTHER" id="PTHR48019">
    <property type="entry name" value="SERUM RESPONSE FACTOR HOMOLOG"/>
    <property type="match status" value="1"/>
</dbReference>
<dbReference type="InterPro" id="IPR002100">
    <property type="entry name" value="TF_MADSbox"/>
</dbReference>
<keyword evidence="3" id="KW-0238">DNA-binding</keyword>
<evidence type="ECO:0000256" key="4">
    <source>
        <dbReference type="ARBA" id="ARBA00023163"/>
    </source>
</evidence>
<evidence type="ECO:0000256" key="1">
    <source>
        <dbReference type="ARBA" id="ARBA00004123"/>
    </source>
</evidence>
<dbReference type="PROSITE" id="PS51297">
    <property type="entry name" value="K_BOX"/>
    <property type="match status" value="1"/>
</dbReference>
<evidence type="ECO:0000256" key="6">
    <source>
        <dbReference type="SAM" id="Coils"/>
    </source>
</evidence>